<dbReference type="Pfam" id="PF25963">
    <property type="entry name" value="Beta-barrel_AAEA"/>
    <property type="match status" value="1"/>
</dbReference>
<comment type="caution">
    <text evidence="6">The sequence shown here is derived from an EMBL/GenBank/DDBJ whole genome shotgun (WGS) entry which is preliminary data.</text>
</comment>
<dbReference type="RefSeq" id="WP_115755880.1">
    <property type="nucleotide sequence ID" value="NZ_QFCQ01000048.1"/>
</dbReference>
<gene>
    <name evidence="6" type="ORF">DIE28_09860</name>
</gene>
<feature type="coiled-coil region" evidence="1">
    <location>
        <begin position="154"/>
        <end position="181"/>
    </location>
</feature>
<keyword evidence="3" id="KW-1133">Transmembrane helix</keyword>
<dbReference type="Gene3D" id="2.40.50.100">
    <property type="match status" value="1"/>
</dbReference>
<proteinExistence type="predicted"/>
<dbReference type="InterPro" id="IPR050739">
    <property type="entry name" value="MFP"/>
</dbReference>
<dbReference type="EMBL" id="QFCQ01000048">
    <property type="protein sequence ID" value="RDW13131.1"/>
    <property type="molecule type" value="Genomic_DNA"/>
</dbReference>
<evidence type="ECO:0000256" key="2">
    <source>
        <dbReference type="SAM" id="MobiDB-lite"/>
    </source>
</evidence>
<protein>
    <submittedName>
        <fullName evidence="6">Hemolysin secretion protein D</fullName>
    </submittedName>
</protein>
<evidence type="ECO:0000259" key="4">
    <source>
        <dbReference type="Pfam" id="PF25917"/>
    </source>
</evidence>
<organism evidence="6 7">
    <name type="scientific">Paracoccus thiocyanatus</name>
    <dbReference type="NCBI Taxonomy" id="34006"/>
    <lineage>
        <taxon>Bacteria</taxon>
        <taxon>Pseudomonadati</taxon>
        <taxon>Pseudomonadota</taxon>
        <taxon>Alphaproteobacteria</taxon>
        <taxon>Rhodobacterales</taxon>
        <taxon>Paracoccaceae</taxon>
        <taxon>Paracoccus</taxon>
    </lineage>
</organism>
<dbReference type="PANTHER" id="PTHR30386">
    <property type="entry name" value="MEMBRANE FUSION SUBUNIT OF EMRAB-TOLC MULTIDRUG EFFLUX PUMP"/>
    <property type="match status" value="1"/>
</dbReference>
<dbReference type="Gene3D" id="2.40.30.170">
    <property type="match status" value="1"/>
</dbReference>
<dbReference type="SUPFAM" id="SSF111369">
    <property type="entry name" value="HlyD-like secretion proteins"/>
    <property type="match status" value="2"/>
</dbReference>
<feature type="domain" description="p-hydroxybenzoic acid efflux pump subunit AaeA-like beta-barrel" evidence="5">
    <location>
        <begin position="249"/>
        <end position="340"/>
    </location>
</feature>
<name>A0A3D8PCZ3_9RHOB</name>
<feature type="region of interest" description="Disordered" evidence="2">
    <location>
        <begin position="345"/>
        <end position="364"/>
    </location>
</feature>
<keyword evidence="7" id="KW-1185">Reference proteome</keyword>
<reference evidence="6 7" key="1">
    <citation type="submission" date="2018-05" db="EMBL/GenBank/DDBJ databases">
        <title>Whole genome sequencing of Paracoccus thiocyanatus SST.</title>
        <authorList>
            <person name="Ghosh W."/>
            <person name="Rameez M.J."/>
            <person name="Roy C."/>
        </authorList>
    </citation>
    <scope>NUCLEOTIDE SEQUENCE [LARGE SCALE GENOMIC DNA]</scope>
    <source>
        <strain evidence="6 7">SST</strain>
    </source>
</reference>
<sequence>MTRNHLIPTLIALAAGLAGLLIVLYAWHLPPFRPAHPQTENAYIRGQLTTIAPQLSGYVAAVEVRDFQAVTRGQVIARIDDRQHRQRLAQAQAALQGAQAALKIQEQSVHSAQASLQSAQAALSAAQAARDTAASTWDRAQALQSRGVTAQSAADQSELSLRQAEAAVTQAESAIAVARENVSGAEVGLAAKRAEIASARAAVELARIDLDNTVVRAPADGRLGQVGVRLGQYVTAGTALVSHVGPEVWVIANFRETELHGIRLGDRASFTVDAMQHRAFTGRVEAFSPATASEFSLLSASNATGNFTKVAQRLPVRIAIDPGQEMAEYLEPGLSVVVTVDQGAQAKSASTQPPSKPLVMGHAG</sequence>
<dbReference type="Pfam" id="PF25917">
    <property type="entry name" value="BSH_RND"/>
    <property type="match status" value="1"/>
</dbReference>
<feature type="transmembrane region" description="Helical" evidence="3">
    <location>
        <begin position="6"/>
        <end position="27"/>
    </location>
</feature>
<dbReference type="AlphaFoldDB" id="A0A3D8PCZ3"/>
<evidence type="ECO:0000313" key="6">
    <source>
        <dbReference type="EMBL" id="RDW13131.1"/>
    </source>
</evidence>
<dbReference type="InterPro" id="IPR058625">
    <property type="entry name" value="MdtA-like_BSH"/>
</dbReference>
<keyword evidence="3" id="KW-0472">Membrane</keyword>
<evidence type="ECO:0000259" key="5">
    <source>
        <dbReference type="Pfam" id="PF25963"/>
    </source>
</evidence>
<evidence type="ECO:0000256" key="3">
    <source>
        <dbReference type="SAM" id="Phobius"/>
    </source>
</evidence>
<accession>A0A3D8PCZ3</accession>
<evidence type="ECO:0000313" key="7">
    <source>
        <dbReference type="Proteomes" id="UP000256679"/>
    </source>
</evidence>
<dbReference type="Proteomes" id="UP000256679">
    <property type="component" value="Unassembled WGS sequence"/>
</dbReference>
<dbReference type="PANTHER" id="PTHR30386:SF24">
    <property type="entry name" value="MULTIDRUG RESISTANCE EFFLUX PUMP"/>
    <property type="match status" value="1"/>
</dbReference>
<keyword evidence="1" id="KW-0175">Coiled coil</keyword>
<keyword evidence="3" id="KW-0812">Transmembrane</keyword>
<feature type="domain" description="Multidrug resistance protein MdtA-like barrel-sandwich hybrid" evidence="4">
    <location>
        <begin position="50"/>
        <end position="239"/>
    </location>
</feature>
<evidence type="ECO:0000256" key="1">
    <source>
        <dbReference type="SAM" id="Coils"/>
    </source>
</evidence>
<dbReference type="InterPro" id="IPR058634">
    <property type="entry name" value="AaeA-lik-b-barrel"/>
</dbReference>
<dbReference type="Gene3D" id="1.10.287.470">
    <property type="entry name" value="Helix hairpin bin"/>
    <property type="match status" value="2"/>
</dbReference>
<dbReference type="GO" id="GO:0055085">
    <property type="term" value="P:transmembrane transport"/>
    <property type="evidence" value="ECO:0007669"/>
    <property type="project" value="InterPro"/>
</dbReference>